<feature type="disulfide bond" evidence="13">
    <location>
        <begin position="197"/>
        <end position="209"/>
    </location>
</feature>
<feature type="disulfide bond" evidence="13">
    <location>
        <begin position="152"/>
        <end position="167"/>
    </location>
</feature>
<feature type="disulfide bond" evidence="13">
    <location>
        <begin position="51"/>
        <end position="63"/>
    </location>
</feature>
<dbReference type="FunFam" id="4.10.400.10:FF:000057">
    <property type="entry name" value="Very low density lipoprotein receptor"/>
    <property type="match status" value="1"/>
</dbReference>
<evidence type="ECO:0000256" key="16">
    <source>
        <dbReference type="SAM" id="SignalP"/>
    </source>
</evidence>
<dbReference type="InterPro" id="IPR000742">
    <property type="entry name" value="EGF"/>
</dbReference>
<organism evidence="18 19">
    <name type="scientific">Bambusicola thoracicus</name>
    <name type="common">Chinese bamboo-partridge</name>
    <name type="synonym">Perdix thoracica</name>
    <dbReference type="NCBI Taxonomy" id="9083"/>
    <lineage>
        <taxon>Eukaryota</taxon>
        <taxon>Metazoa</taxon>
        <taxon>Chordata</taxon>
        <taxon>Craniata</taxon>
        <taxon>Vertebrata</taxon>
        <taxon>Euteleostomi</taxon>
        <taxon>Archelosauria</taxon>
        <taxon>Archosauria</taxon>
        <taxon>Dinosauria</taxon>
        <taxon>Saurischia</taxon>
        <taxon>Theropoda</taxon>
        <taxon>Coelurosauria</taxon>
        <taxon>Aves</taxon>
        <taxon>Neognathae</taxon>
        <taxon>Galloanserae</taxon>
        <taxon>Galliformes</taxon>
        <taxon>Phasianidae</taxon>
        <taxon>Perdicinae</taxon>
        <taxon>Bambusicola</taxon>
    </lineage>
</organism>
<evidence type="ECO:0000256" key="6">
    <source>
        <dbReference type="ARBA" id="ARBA00022989"/>
    </source>
</evidence>
<dbReference type="PROSITE" id="PS01187">
    <property type="entry name" value="EGF_CA"/>
    <property type="match status" value="1"/>
</dbReference>
<evidence type="ECO:0000256" key="7">
    <source>
        <dbReference type="ARBA" id="ARBA00023136"/>
    </source>
</evidence>
<protein>
    <recommendedName>
        <fullName evidence="17">EGF-like domain-containing protein</fullName>
    </recommendedName>
</protein>
<evidence type="ECO:0000256" key="14">
    <source>
        <dbReference type="PROSITE-ProRule" id="PRU00461"/>
    </source>
</evidence>
<dbReference type="PROSITE" id="PS50026">
    <property type="entry name" value="EGF_3"/>
    <property type="match status" value="1"/>
</dbReference>
<keyword evidence="1 12" id="KW-0245">EGF-like domain</keyword>
<evidence type="ECO:0000313" key="18">
    <source>
        <dbReference type="EMBL" id="POI31430.1"/>
    </source>
</evidence>
<dbReference type="SUPFAM" id="SSF57424">
    <property type="entry name" value="LDL receptor-like module"/>
    <property type="match status" value="5"/>
</dbReference>
<keyword evidence="8 12" id="KW-1015">Disulfide bond</keyword>
<gene>
    <name evidence="18" type="ORF">CIB84_004819</name>
</gene>
<dbReference type="GO" id="GO:0042562">
    <property type="term" value="F:hormone binding"/>
    <property type="evidence" value="ECO:0007669"/>
    <property type="project" value="TreeGrafter"/>
</dbReference>
<dbReference type="GO" id="GO:0012505">
    <property type="term" value="C:endomembrane system"/>
    <property type="evidence" value="ECO:0007669"/>
    <property type="project" value="UniProtKB-SubCell"/>
</dbReference>
<dbReference type="AlphaFoldDB" id="A0A2P4T4X6"/>
<feature type="repeat" description="LDL-receptor class B" evidence="14">
    <location>
        <begin position="408"/>
        <end position="451"/>
    </location>
</feature>
<keyword evidence="7 15" id="KW-0472">Membrane</keyword>
<dbReference type="PROSITE" id="PS51120">
    <property type="entry name" value="LDLRB"/>
    <property type="match status" value="4"/>
</dbReference>
<feature type="disulfide bond" evidence="13">
    <location>
        <begin position="177"/>
        <end position="192"/>
    </location>
</feature>
<dbReference type="PROSITE" id="PS00010">
    <property type="entry name" value="ASX_HYDROXYL"/>
    <property type="match status" value="1"/>
</dbReference>
<dbReference type="GO" id="GO:0016324">
    <property type="term" value="C:apical plasma membrane"/>
    <property type="evidence" value="ECO:0007669"/>
    <property type="project" value="TreeGrafter"/>
</dbReference>
<feature type="repeat" description="LDL-receptor class B" evidence="14">
    <location>
        <begin position="319"/>
        <end position="364"/>
    </location>
</feature>
<dbReference type="PANTHER" id="PTHR22722:SF15">
    <property type="entry name" value="LOW-DENSITY LIPOPROTEIN RECEPTOR-RELATED"/>
    <property type="match status" value="1"/>
</dbReference>
<dbReference type="SMART" id="SM00192">
    <property type="entry name" value="LDLa"/>
    <property type="match status" value="5"/>
</dbReference>
<dbReference type="SMART" id="SM00179">
    <property type="entry name" value="EGF_CA"/>
    <property type="match status" value="1"/>
</dbReference>
<evidence type="ECO:0000256" key="8">
    <source>
        <dbReference type="ARBA" id="ARBA00023157"/>
    </source>
</evidence>
<dbReference type="FunFam" id="4.10.400.10:FF:000038">
    <property type="entry name" value="Very low density lipoprotein receptor"/>
    <property type="match status" value="1"/>
</dbReference>
<dbReference type="Proteomes" id="UP000237246">
    <property type="component" value="Unassembled WGS sequence"/>
</dbReference>
<dbReference type="FunFam" id="4.10.400.10:FF:000053">
    <property type="entry name" value="Very low density lipoprotein receptor"/>
    <property type="match status" value="1"/>
</dbReference>
<dbReference type="GO" id="GO:0006898">
    <property type="term" value="P:receptor-mediated endocytosis"/>
    <property type="evidence" value="ECO:0007669"/>
    <property type="project" value="TreeGrafter"/>
</dbReference>
<dbReference type="InterPro" id="IPR002172">
    <property type="entry name" value="LDrepeatLR_classA_rpt"/>
</dbReference>
<dbReference type="GO" id="GO:0043235">
    <property type="term" value="C:receptor complex"/>
    <property type="evidence" value="ECO:0007669"/>
    <property type="project" value="TreeGrafter"/>
</dbReference>
<evidence type="ECO:0000256" key="5">
    <source>
        <dbReference type="ARBA" id="ARBA00022737"/>
    </source>
</evidence>
<dbReference type="Gene3D" id="2.10.25.10">
    <property type="entry name" value="Laminin"/>
    <property type="match status" value="1"/>
</dbReference>
<dbReference type="InterPro" id="IPR001881">
    <property type="entry name" value="EGF-like_Ca-bd_dom"/>
</dbReference>
<feature type="transmembrane region" description="Helical" evidence="15">
    <location>
        <begin position="558"/>
        <end position="580"/>
    </location>
</feature>
<dbReference type="PROSITE" id="PS01209">
    <property type="entry name" value="LDLRA_1"/>
    <property type="match status" value="2"/>
</dbReference>
<dbReference type="GO" id="GO:0005509">
    <property type="term" value="F:calcium ion binding"/>
    <property type="evidence" value="ECO:0007669"/>
    <property type="project" value="InterPro"/>
</dbReference>
<dbReference type="InterPro" id="IPR051221">
    <property type="entry name" value="LDLR-related"/>
</dbReference>
<feature type="disulfide bond" evidence="13">
    <location>
        <begin position="70"/>
        <end position="85"/>
    </location>
</feature>
<dbReference type="PRINTS" id="PR00261">
    <property type="entry name" value="LDLRECEPTOR"/>
</dbReference>
<evidence type="ECO:0000256" key="4">
    <source>
        <dbReference type="ARBA" id="ARBA00022729"/>
    </source>
</evidence>
<dbReference type="Pfam" id="PF07645">
    <property type="entry name" value="EGF_CA"/>
    <property type="match status" value="1"/>
</dbReference>
<feature type="disulfide bond" evidence="13">
    <location>
        <begin position="204"/>
        <end position="222"/>
    </location>
</feature>
<keyword evidence="2" id="KW-0254">Endocytosis</keyword>
<feature type="repeat" description="LDL-receptor class B" evidence="14">
    <location>
        <begin position="452"/>
        <end position="494"/>
    </location>
</feature>
<feature type="disulfide bond" evidence="13">
    <location>
        <begin position="97"/>
        <end position="115"/>
    </location>
</feature>
<keyword evidence="19" id="KW-1185">Reference proteome</keyword>
<feature type="disulfide bond" evidence="13">
    <location>
        <begin position="216"/>
        <end position="231"/>
    </location>
</feature>
<keyword evidence="4 16" id="KW-0732">Signal</keyword>
<reference evidence="18 19" key="1">
    <citation type="submission" date="2018-01" db="EMBL/GenBank/DDBJ databases">
        <title>Comparison of the Chinese Bamboo Partridge and Red Junglefowl genome sequences highlights the importance of demography in genome evolution.</title>
        <authorList>
            <person name="Tiley G.P."/>
            <person name="Kimball R.T."/>
            <person name="Braun E.L."/>
            <person name="Burleigh J.G."/>
        </authorList>
    </citation>
    <scope>NUCLEOTIDE SEQUENCE [LARGE SCALE GENOMIC DNA]</scope>
    <source>
        <strain evidence="18">RTK389</strain>
        <tissue evidence="18">Blood</tissue>
    </source>
</reference>
<dbReference type="PROSITE" id="PS50068">
    <property type="entry name" value="LDLRA_2"/>
    <property type="match status" value="5"/>
</dbReference>
<sequence length="634" mass="70230">MRSSRQRGDRSTAAGGGCGARRWALPRCGALCLLLALGCLRAATDGAKAKCEESQFQCSNGRCIPLLWKCDGDEDCSDGSDENACVKKTCAESDFVCNSGQCVPNRWQCDGDPDCEDGSDESAELCHMRTCRVNEISCGPQSTQCIPVSWKCDGEKDCDSGEDEENCGECIHKKWRCDGDPDCKDGSDEINCPSRTCRPDQFRCEDGNCIHGSRQCNGVRDCLDGSDEANCNSDIDECQNPGICSQICINLKGGYKCECSRGYQMDLATGVCKAVGKEPCLIFTNRRDIRKIGLERKEYIQLVEQLRNTVALDADIAEQKLYWADFSQKAIFSASIDTRDKVGTHTRILDNVHSPAGIAVDWIYKNIYWTDSSSKTISVASLNGKKRKVLFLSDLREPASIAVDPLSGFMYWSDWGEPAKIEKAGMNGFDRQQLVTTEIQWPNGIALDLVKSRLYWLDSKLHMLSSVDLNGQDRRLVLKSHMFLPHPLALTIFEDRVFWIDGENEAVYGANKFTGAELVTLVNNLNDAQDIIVYHELVQPSGFNISSVVSEVTARGAAGAWAVLPILLLVTAALAGYFMWRNWQHKNMKSMNFDNPVYLKTTEEDLTIDIGRHSGSVGHTYPAISVVSTDDDML</sequence>
<evidence type="ECO:0000256" key="15">
    <source>
        <dbReference type="SAM" id="Phobius"/>
    </source>
</evidence>
<keyword evidence="9" id="KW-0675">Receptor</keyword>
<dbReference type="SMART" id="SM00135">
    <property type="entry name" value="LY"/>
    <property type="match status" value="5"/>
</dbReference>
<feature type="disulfide bond" evidence="13">
    <location>
        <begin position="90"/>
        <end position="102"/>
    </location>
</feature>
<accession>A0A2P4T4X6</accession>
<dbReference type="SUPFAM" id="SSF57196">
    <property type="entry name" value="EGF/Laminin"/>
    <property type="match status" value="1"/>
</dbReference>
<comment type="caution">
    <text evidence="12">Lacks conserved residue(s) required for the propagation of feature annotation.</text>
</comment>
<name>A0A2P4T4X6_BAMTH</name>
<feature type="chain" id="PRO_5015146087" description="EGF-like domain-containing protein" evidence="16">
    <location>
        <begin position="43"/>
        <end position="634"/>
    </location>
</feature>
<evidence type="ECO:0000259" key="17">
    <source>
        <dbReference type="PROSITE" id="PS50026"/>
    </source>
</evidence>
<dbReference type="Gene3D" id="4.10.400.10">
    <property type="entry name" value="Low-density Lipoprotein Receptor"/>
    <property type="match status" value="4"/>
</dbReference>
<dbReference type="Pfam" id="PF00057">
    <property type="entry name" value="Ldl_recept_a"/>
    <property type="match status" value="5"/>
</dbReference>
<comment type="subcellular location">
    <subcellularLocation>
        <location evidence="11">Endomembrane system</location>
        <topology evidence="11">Single-pass type I membrane protein</topology>
    </subcellularLocation>
</comment>
<dbReference type="GO" id="GO:0021517">
    <property type="term" value="P:ventral spinal cord development"/>
    <property type="evidence" value="ECO:0007669"/>
    <property type="project" value="UniProtKB-ARBA"/>
</dbReference>
<evidence type="ECO:0000256" key="1">
    <source>
        <dbReference type="ARBA" id="ARBA00022536"/>
    </source>
</evidence>
<evidence type="ECO:0000256" key="11">
    <source>
        <dbReference type="ARBA" id="ARBA00046288"/>
    </source>
</evidence>
<keyword evidence="5" id="KW-0677">Repeat</keyword>
<feature type="disulfide bond" evidence="12">
    <location>
        <begin position="238"/>
        <end position="248"/>
    </location>
</feature>
<evidence type="ECO:0000256" key="2">
    <source>
        <dbReference type="ARBA" id="ARBA00022583"/>
    </source>
</evidence>
<evidence type="ECO:0000313" key="19">
    <source>
        <dbReference type="Proteomes" id="UP000237246"/>
    </source>
</evidence>
<comment type="caution">
    <text evidence="18">The sequence shown here is derived from an EMBL/GenBank/DDBJ whole genome shotgun (WGS) entry which is preliminary data.</text>
</comment>
<dbReference type="FunFam" id="4.10.400.10:FF:000051">
    <property type="entry name" value="Very low density lipoprotein receptor"/>
    <property type="match status" value="1"/>
</dbReference>
<keyword evidence="3 15" id="KW-0812">Transmembrane</keyword>
<dbReference type="OrthoDB" id="5958943at2759"/>
<dbReference type="Gene3D" id="4.10.1220.10">
    <property type="entry name" value="EGF-type module"/>
    <property type="match status" value="1"/>
</dbReference>
<dbReference type="InterPro" id="IPR000152">
    <property type="entry name" value="EGF-type_Asp/Asn_hydroxyl_site"/>
</dbReference>
<dbReference type="FunFam" id="2.120.10.30:FF:000002">
    <property type="entry name" value="low-density lipoprotein receptor isoform X1"/>
    <property type="match status" value="1"/>
</dbReference>
<dbReference type="InterPro" id="IPR023415">
    <property type="entry name" value="LDLR_class-A_CS"/>
</dbReference>
<dbReference type="InterPro" id="IPR036055">
    <property type="entry name" value="LDL_receptor-like_sf"/>
</dbReference>
<dbReference type="InterPro" id="IPR000033">
    <property type="entry name" value="LDLR_classB_rpt"/>
</dbReference>
<dbReference type="SUPFAM" id="SSF63825">
    <property type="entry name" value="YWTD domain"/>
    <property type="match status" value="1"/>
</dbReference>
<feature type="signal peptide" evidence="16">
    <location>
        <begin position="1"/>
        <end position="42"/>
    </location>
</feature>
<feature type="repeat" description="LDL-receptor class B" evidence="14">
    <location>
        <begin position="365"/>
        <end position="407"/>
    </location>
</feature>
<keyword evidence="6 15" id="KW-1133">Transmembrane helix</keyword>
<feature type="domain" description="EGF-like" evidence="17">
    <location>
        <begin position="234"/>
        <end position="269"/>
    </location>
</feature>
<dbReference type="EMBL" id="PPHD01008670">
    <property type="protein sequence ID" value="POI31430.1"/>
    <property type="molecule type" value="Genomic_DNA"/>
</dbReference>
<dbReference type="FunFam" id="2.10.25.10:FF:000009">
    <property type="entry name" value="Low-density lipoprotein receptor isoform 1"/>
    <property type="match status" value="1"/>
</dbReference>
<evidence type="ECO:0000256" key="10">
    <source>
        <dbReference type="ARBA" id="ARBA00023180"/>
    </source>
</evidence>
<dbReference type="CDD" id="cd00112">
    <property type="entry name" value="LDLa"/>
    <property type="match status" value="5"/>
</dbReference>
<proteinExistence type="predicted"/>
<dbReference type="CDD" id="cd00054">
    <property type="entry name" value="EGF_CA"/>
    <property type="match status" value="1"/>
</dbReference>
<feature type="disulfide bond" evidence="13">
    <location>
        <begin position="58"/>
        <end position="76"/>
    </location>
</feature>
<dbReference type="Pfam" id="PF00058">
    <property type="entry name" value="Ldl_recept_b"/>
    <property type="match status" value="5"/>
</dbReference>
<keyword evidence="10" id="KW-0325">Glycoprotein</keyword>
<dbReference type="SMART" id="SM00181">
    <property type="entry name" value="EGF"/>
    <property type="match status" value="2"/>
</dbReference>
<dbReference type="InterPro" id="IPR049883">
    <property type="entry name" value="NOTCH1_EGF-like"/>
</dbReference>
<dbReference type="InterPro" id="IPR011042">
    <property type="entry name" value="6-blade_b-propeller_TolB-like"/>
</dbReference>
<evidence type="ECO:0000256" key="13">
    <source>
        <dbReference type="PROSITE-ProRule" id="PRU00124"/>
    </source>
</evidence>
<evidence type="ECO:0000256" key="3">
    <source>
        <dbReference type="ARBA" id="ARBA00022692"/>
    </source>
</evidence>
<evidence type="ECO:0000256" key="9">
    <source>
        <dbReference type="ARBA" id="ARBA00023170"/>
    </source>
</evidence>
<evidence type="ECO:0000256" key="12">
    <source>
        <dbReference type="PROSITE-ProRule" id="PRU00076"/>
    </source>
</evidence>
<dbReference type="Gene3D" id="2.120.10.30">
    <property type="entry name" value="TolB, C-terminal domain"/>
    <property type="match status" value="1"/>
</dbReference>
<dbReference type="PANTHER" id="PTHR22722">
    <property type="entry name" value="LOW-DENSITY LIPOPROTEIN RECEPTOR-RELATED PROTEIN 2-RELATED"/>
    <property type="match status" value="1"/>
</dbReference>
<dbReference type="InterPro" id="IPR018097">
    <property type="entry name" value="EGF_Ca-bd_CS"/>
</dbReference>